<dbReference type="AlphaFoldDB" id="A0A075AEC1"/>
<dbReference type="SMART" id="SM00256">
    <property type="entry name" value="FBOX"/>
    <property type="match status" value="1"/>
</dbReference>
<dbReference type="OrthoDB" id="2153609at2759"/>
<keyword evidence="1" id="KW-0833">Ubl conjugation pathway</keyword>
<dbReference type="STRING" id="6198.A0A075AEC1"/>
<dbReference type="InterPro" id="IPR057207">
    <property type="entry name" value="FBXL15_LRR"/>
</dbReference>
<evidence type="ECO:0000256" key="1">
    <source>
        <dbReference type="ARBA" id="ARBA00022786"/>
    </source>
</evidence>
<dbReference type="Gene3D" id="3.80.10.10">
    <property type="entry name" value="Ribonuclease Inhibitor"/>
    <property type="match status" value="2"/>
</dbReference>
<dbReference type="SUPFAM" id="SSF81383">
    <property type="entry name" value="F-box domain"/>
    <property type="match status" value="1"/>
</dbReference>
<feature type="domain" description="F-box" evidence="2">
    <location>
        <begin position="458"/>
        <end position="514"/>
    </location>
</feature>
<sequence>MIILSDVRSNILRCICEGAHGNAMVLVELFPHSSSAITQMPFLWSGPVMFEASVGALGLMPGQKNGLELVHQYAFEVVDFSSQYGSESGTANTAGNLVGPCQVYPNYCDSSATCSFRTFGQWWHDCPSAIPPVNSRPDDYCSEDYVDLYFDVPVVPIRLQIFETYNPGAIVRILACYRTQPADGPVNARTLQWVTLWKAPEPVAHLSPSRSRLLRRLQLLYTASNAADDGQALTLAPHRQTNWSSRVLPDSDIRDRICSSQPRRARVFQPPLSKISPYPIDLIRLELDGSRCSYFTELDAFLDGLDSLSLKAPIHSHSEPVHYNAPRTGSATASFFSELLRPRTPQLCFSPENHQLHYSSQQSSFSSPELSPEFYRQSPLLPICSSLTSPTINTTVALVPSCSSAPVNSSSLCHLPRVGMDLLLPRAGGHLVAVTPGAICPITLFGLMHLDETARWRHGPFTRLPYEILLRIFSYLDFRSICRAANVSRQFRCLADDALAQLTSLNLQAYWPGLNDSGLLSLGKRLGRVNLTARAAAAATTGNSVAPFNFLRRLAQEETESNHELHGRVKRGRQLAARIRSWSTSATTATSSGRIIQTDHANSQGELSGEPCNAENPLCETFLVIPGEEQRQEKSNVLRPSTANFYDAYCEAFPPCRLRRLDMSWCGNYSAISPVAFGDFLGDACRQLTTLRLASCKFLNDDCLLYIVNTCPLLRELDLSSCTGITSHGFLALSRLIQLNWLSLYRTQIADDGLLSLAELCQHLCHINLGSCTNVQDMNQVLDNLTRNNTGLISVNLWRCVTVSAVGVSYLARSCPLLEELDLGWCRNIALTQESNCIVHLVQHCGRIRKLHLTGTSLLNSEELTFVGQRLCSTLEQLDIHGSANVNSTAVAMVLSGCTRLRLLDISFCAELPLHSVTRLRRLFPLCTIITSIPDMYVDVLGARPVSADEHVFIEEMVDDVERHLLDQFLDAPFVPQALIGRPDMLALPAPIPLPALTGPTSD</sequence>
<dbReference type="PROSITE" id="PS50181">
    <property type="entry name" value="FBOX"/>
    <property type="match status" value="1"/>
</dbReference>
<gene>
    <name evidence="3" type="ORF">T265_06186</name>
</gene>
<dbReference type="InterPro" id="IPR032675">
    <property type="entry name" value="LRR_dom_sf"/>
</dbReference>
<name>A0A075AEC1_OPIVI</name>
<dbReference type="Pfam" id="PF25372">
    <property type="entry name" value="DUF7885"/>
    <property type="match status" value="1"/>
</dbReference>
<dbReference type="Proteomes" id="UP000054324">
    <property type="component" value="Unassembled WGS sequence"/>
</dbReference>
<organism evidence="3 4">
    <name type="scientific">Opisthorchis viverrini</name>
    <name type="common">Southeast Asian liver fluke</name>
    <dbReference type="NCBI Taxonomy" id="6198"/>
    <lineage>
        <taxon>Eukaryota</taxon>
        <taxon>Metazoa</taxon>
        <taxon>Spiralia</taxon>
        <taxon>Lophotrochozoa</taxon>
        <taxon>Platyhelminthes</taxon>
        <taxon>Trematoda</taxon>
        <taxon>Digenea</taxon>
        <taxon>Opisthorchiida</taxon>
        <taxon>Opisthorchiata</taxon>
        <taxon>Opisthorchiidae</taxon>
        <taxon>Opisthorchis</taxon>
    </lineage>
</organism>
<proteinExistence type="predicted"/>
<protein>
    <recommendedName>
        <fullName evidence="2">F-box domain-containing protein</fullName>
    </recommendedName>
</protein>
<dbReference type="KEGG" id="ovi:T265_06186"/>
<dbReference type="InterPro" id="IPR001810">
    <property type="entry name" value="F-box_dom"/>
</dbReference>
<dbReference type="SMART" id="SM00367">
    <property type="entry name" value="LRR_CC"/>
    <property type="match status" value="8"/>
</dbReference>
<dbReference type="CTD" id="20320368"/>
<reference evidence="3 4" key="1">
    <citation type="submission" date="2013-11" db="EMBL/GenBank/DDBJ databases">
        <title>Opisthorchis viverrini - life in the bile duct.</title>
        <authorList>
            <person name="Young N.D."/>
            <person name="Nagarajan N."/>
            <person name="Lin S.J."/>
            <person name="Korhonen P.K."/>
            <person name="Jex A.R."/>
            <person name="Hall R.S."/>
            <person name="Safavi-Hemami H."/>
            <person name="Kaewkong W."/>
            <person name="Bertrand D."/>
            <person name="Gao S."/>
            <person name="Seet Q."/>
            <person name="Wongkham S."/>
            <person name="Teh B.T."/>
            <person name="Wongkham C."/>
            <person name="Intapan P.M."/>
            <person name="Maleewong W."/>
            <person name="Yang X."/>
            <person name="Hu M."/>
            <person name="Wang Z."/>
            <person name="Hofmann A."/>
            <person name="Sternberg P.W."/>
            <person name="Tan P."/>
            <person name="Wang J."/>
            <person name="Gasser R.B."/>
        </authorList>
    </citation>
    <scope>NUCLEOTIDE SEQUENCE [LARGE SCALE GENOMIC DNA]</scope>
</reference>
<accession>A0A075AEC1</accession>
<dbReference type="PANTHER" id="PTHR13318:SF152">
    <property type="entry name" value="F-BOX_LRR-REPEAT PROTEIN 4"/>
    <property type="match status" value="1"/>
</dbReference>
<dbReference type="SUPFAM" id="SSF52047">
    <property type="entry name" value="RNI-like"/>
    <property type="match status" value="1"/>
</dbReference>
<dbReference type="InterPro" id="IPR036047">
    <property type="entry name" value="F-box-like_dom_sf"/>
</dbReference>
<dbReference type="GO" id="GO:0031146">
    <property type="term" value="P:SCF-dependent proteasomal ubiquitin-dependent protein catabolic process"/>
    <property type="evidence" value="ECO:0007669"/>
    <property type="project" value="TreeGrafter"/>
</dbReference>
<evidence type="ECO:0000313" key="3">
    <source>
        <dbReference type="EMBL" id="KER26614.1"/>
    </source>
</evidence>
<dbReference type="GeneID" id="20320368"/>
<dbReference type="Gene3D" id="1.20.1280.50">
    <property type="match status" value="1"/>
</dbReference>
<evidence type="ECO:0000313" key="4">
    <source>
        <dbReference type="Proteomes" id="UP000054324"/>
    </source>
</evidence>
<evidence type="ECO:0000259" key="2">
    <source>
        <dbReference type="PROSITE" id="PS50181"/>
    </source>
</evidence>
<dbReference type="PANTHER" id="PTHR13318">
    <property type="entry name" value="PARTNER OF PAIRED, ISOFORM B-RELATED"/>
    <property type="match status" value="1"/>
</dbReference>
<dbReference type="RefSeq" id="XP_009169651.1">
    <property type="nucleotide sequence ID" value="XM_009171387.1"/>
</dbReference>
<dbReference type="GO" id="GO:0019005">
    <property type="term" value="C:SCF ubiquitin ligase complex"/>
    <property type="evidence" value="ECO:0007669"/>
    <property type="project" value="TreeGrafter"/>
</dbReference>
<dbReference type="InterPro" id="IPR006553">
    <property type="entry name" value="Leu-rich_rpt_Cys-con_subtyp"/>
</dbReference>
<dbReference type="Pfam" id="PF12937">
    <property type="entry name" value="F-box-like"/>
    <property type="match status" value="1"/>
</dbReference>
<dbReference type="EMBL" id="KL596743">
    <property type="protein sequence ID" value="KER26614.1"/>
    <property type="molecule type" value="Genomic_DNA"/>
</dbReference>
<keyword evidence="4" id="KW-1185">Reference proteome</keyword>